<evidence type="ECO:0000256" key="7">
    <source>
        <dbReference type="SAM" id="MobiDB-lite"/>
    </source>
</evidence>
<feature type="compositionally biased region" description="Basic and acidic residues" evidence="7">
    <location>
        <begin position="67"/>
        <end position="80"/>
    </location>
</feature>
<dbReference type="Pfam" id="PF00250">
    <property type="entry name" value="Forkhead"/>
    <property type="match status" value="1"/>
</dbReference>
<proteinExistence type="predicted"/>
<dbReference type="PANTHER" id="PTHR11829">
    <property type="entry name" value="FORKHEAD BOX PROTEIN"/>
    <property type="match status" value="1"/>
</dbReference>
<dbReference type="GO" id="GO:0009653">
    <property type="term" value="P:anatomical structure morphogenesis"/>
    <property type="evidence" value="ECO:0007669"/>
    <property type="project" value="TreeGrafter"/>
</dbReference>
<keyword evidence="5 6" id="KW-0539">Nucleus</keyword>
<evidence type="ECO:0000256" key="3">
    <source>
        <dbReference type="ARBA" id="ARBA00023125"/>
    </source>
</evidence>
<accession>A0A7R9PRB2</accession>
<feature type="DNA-binding region" description="Fork-head" evidence="6">
    <location>
        <begin position="232"/>
        <end position="326"/>
    </location>
</feature>
<dbReference type="PROSITE" id="PS00657">
    <property type="entry name" value="FORK_HEAD_1"/>
    <property type="match status" value="1"/>
</dbReference>
<dbReference type="CDD" id="cd20045">
    <property type="entry name" value="FH_FOXC2"/>
    <property type="match status" value="1"/>
</dbReference>
<evidence type="ECO:0000259" key="8">
    <source>
        <dbReference type="PROSITE" id="PS50039"/>
    </source>
</evidence>
<evidence type="ECO:0000256" key="6">
    <source>
        <dbReference type="PROSITE-ProRule" id="PRU00089"/>
    </source>
</evidence>
<dbReference type="Gene3D" id="1.10.10.10">
    <property type="entry name" value="Winged helix-like DNA-binding domain superfamily/Winged helix DNA-binding domain"/>
    <property type="match status" value="1"/>
</dbReference>
<dbReference type="InterPro" id="IPR001766">
    <property type="entry name" value="Fork_head_dom"/>
</dbReference>
<dbReference type="GO" id="GO:0000978">
    <property type="term" value="F:RNA polymerase II cis-regulatory region sequence-specific DNA binding"/>
    <property type="evidence" value="ECO:0007669"/>
    <property type="project" value="TreeGrafter"/>
</dbReference>
<dbReference type="GO" id="GO:0030154">
    <property type="term" value="P:cell differentiation"/>
    <property type="evidence" value="ECO:0007669"/>
    <property type="project" value="TreeGrafter"/>
</dbReference>
<dbReference type="InterPro" id="IPR050211">
    <property type="entry name" value="FOX_domain-containing"/>
</dbReference>
<feature type="domain" description="Fork-head" evidence="8">
    <location>
        <begin position="232"/>
        <end position="326"/>
    </location>
</feature>
<dbReference type="InterPro" id="IPR036388">
    <property type="entry name" value="WH-like_DNA-bd_sf"/>
</dbReference>
<dbReference type="PRINTS" id="PR00053">
    <property type="entry name" value="FORKHEAD"/>
</dbReference>
<dbReference type="SMART" id="SM00339">
    <property type="entry name" value="FH"/>
    <property type="match status" value="1"/>
</dbReference>
<dbReference type="GO" id="GO:0005634">
    <property type="term" value="C:nucleus"/>
    <property type="evidence" value="ECO:0007669"/>
    <property type="project" value="UniProtKB-SubCell"/>
</dbReference>
<evidence type="ECO:0000256" key="4">
    <source>
        <dbReference type="ARBA" id="ARBA00023163"/>
    </source>
</evidence>
<feature type="compositionally biased region" description="Basic and acidic residues" evidence="7">
    <location>
        <begin position="331"/>
        <end position="342"/>
    </location>
</feature>
<dbReference type="PROSITE" id="PS00658">
    <property type="entry name" value="FORK_HEAD_2"/>
    <property type="match status" value="1"/>
</dbReference>
<keyword evidence="4" id="KW-0804">Transcription</keyword>
<keyword evidence="3 6" id="KW-0238">DNA-binding</keyword>
<sequence length="543" mass="59199">MCSVSAIVVNTFLSDMTHNMATILESAVRSGQSGTPFIELCRFIVVRRLATKITTDRHNARRGWKKSPADGRSTDRDSAARPEVLGTSLGPNTRPDTSSEGFTAQIVSSLQPVVNECGGVYGCDAVRLGSLQDSGTDLKVRGSFPAAVKLEPATATYPGTSLAMHTLFGEQNAYYRHPAAAGGYPGAAHMGAAAAGYPYDQYSRYGYAASPYPLNPHQQQLHHHGPAKDMVKPPYSYIALIAMAIQNAPEKRITLNGIYQFIMERFPYYRENKQGWQNSIRHNLSLNECFVKVPRDDKKPGKGSYWTLDPDSYNMFDNGSYLRRRRRFKKKDAVKEKEDALKRQQQQDVPHKRGEEKMLLDGGKAGAAKGGDCKPKREPSTELSHCMSSGKYHQDIKPGVGVIVDPSHLTMYSYHCSAGGQYTTAHHQTMALHQDELLAIASTTTSSATPSQLQAQFTAGRHHAPSWYSDVVAADAGSGSAPSSSGFRDLFDSVPTNPSCQLAFRGGSPPAPGTTITAGGVTTSAYRSAAHSYYHQQQDCAKY</sequence>
<dbReference type="SUPFAM" id="SSF46785">
    <property type="entry name" value="Winged helix' DNA-binding domain"/>
    <property type="match status" value="1"/>
</dbReference>
<dbReference type="GO" id="GO:0000981">
    <property type="term" value="F:DNA-binding transcription factor activity, RNA polymerase II-specific"/>
    <property type="evidence" value="ECO:0007669"/>
    <property type="project" value="TreeGrafter"/>
</dbReference>
<dbReference type="EMBL" id="OE845918">
    <property type="protein sequence ID" value="CAD7608489.1"/>
    <property type="molecule type" value="Genomic_DNA"/>
</dbReference>
<feature type="compositionally biased region" description="Basic and acidic residues" evidence="7">
    <location>
        <begin position="371"/>
        <end position="380"/>
    </location>
</feature>
<feature type="compositionally biased region" description="Polar residues" evidence="7">
    <location>
        <begin position="89"/>
        <end position="100"/>
    </location>
</feature>
<evidence type="ECO:0000256" key="5">
    <source>
        <dbReference type="ARBA" id="ARBA00023242"/>
    </source>
</evidence>
<dbReference type="InterPro" id="IPR036390">
    <property type="entry name" value="WH_DNA-bd_sf"/>
</dbReference>
<gene>
    <name evidence="9" type="ORF">TGEB3V08_LOCUS10404</name>
</gene>
<evidence type="ECO:0000256" key="2">
    <source>
        <dbReference type="ARBA" id="ARBA00023015"/>
    </source>
</evidence>
<organism evidence="9">
    <name type="scientific">Timema genevievae</name>
    <name type="common">Walking stick</name>
    <dbReference type="NCBI Taxonomy" id="629358"/>
    <lineage>
        <taxon>Eukaryota</taxon>
        <taxon>Metazoa</taxon>
        <taxon>Ecdysozoa</taxon>
        <taxon>Arthropoda</taxon>
        <taxon>Hexapoda</taxon>
        <taxon>Insecta</taxon>
        <taxon>Pterygota</taxon>
        <taxon>Neoptera</taxon>
        <taxon>Polyneoptera</taxon>
        <taxon>Phasmatodea</taxon>
        <taxon>Timematodea</taxon>
        <taxon>Timematoidea</taxon>
        <taxon>Timematidae</taxon>
        <taxon>Timema</taxon>
    </lineage>
</organism>
<dbReference type="PROSITE" id="PS50039">
    <property type="entry name" value="FORK_HEAD_3"/>
    <property type="match status" value="1"/>
</dbReference>
<name>A0A7R9PRB2_TIMGE</name>
<reference evidence="9" key="1">
    <citation type="submission" date="2020-11" db="EMBL/GenBank/DDBJ databases">
        <authorList>
            <person name="Tran Van P."/>
        </authorList>
    </citation>
    <scope>NUCLEOTIDE SEQUENCE</scope>
</reference>
<feature type="compositionally biased region" description="Basic and acidic residues" evidence="7">
    <location>
        <begin position="349"/>
        <end position="359"/>
    </location>
</feature>
<dbReference type="InterPro" id="IPR030456">
    <property type="entry name" value="TF_fork_head_CS_2"/>
</dbReference>
<keyword evidence="2" id="KW-0805">Transcription regulation</keyword>
<comment type="subcellular location">
    <subcellularLocation>
        <location evidence="1 6">Nucleus</location>
    </subcellularLocation>
</comment>
<dbReference type="AlphaFoldDB" id="A0A7R9PRB2"/>
<dbReference type="FunFam" id="1.10.10.10:FF:000016">
    <property type="entry name" value="Forkhead box protein I1"/>
    <property type="match status" value="1"/>
</dbReference>
<dbReference type="PANTHER" id="PTHR11829:SF388">
    <property type="entry name" value="FORK HEAD DOMAIN-CONTAINING PROTEIN L1-RELATED"/>
    <property type="match status" value="1"/>
</dbReference>
<evidence type="ECO:0000256" key="1">
    <source>
        <dbReference type="ARBA" id="ARBA00004123"/>
    </source>
</evidence>
<evidence type="ECO:0000313" key="9">
    <source>
        <dbReference type="EMBL" id="CAD7608489.1"/>
    </source>
</evidence>
<dbReference type="InterPro" id="IPR018122">
    <property type="entry name" value="TF_fork_head_CS_1"/>
</dbReference>
<feature type="region of interest" description="Disordered" evidence="7">
    <location>
        <begin position="328"/>
        <end position="386"/>
    </location>
</feature>
<protein>
    <recommendedName>
        <fullName evidence="8">Fork-head domain-containing protein</fullName>
    </recommendedName>
</protein>
<feature type="region of interest" description="Disordered" evidence="7">
    <location>
        <begin position="57"/>
        <end position="100"/>
    </location>
</feature>